<accession>A0ABR2GXW6</accession>
<evidence type="ECO:0000313" key="1">
    <source>
        <dbReference type="EMBL" id="KAK8838777.1"/>
    </source>
</evidence>
<comment type="caution">
    <text evidence="1">The sequence shown here is derived from an EMBL/GenBank/DDBJ whole genome shotgun (WGS) entry which is preliminary data.</text>
</comment>
<name>A0ABR2GXW6_9EUKA</name>
<sequence>MKSSYYKRNTGSGIGFVITLGLGAVEEKKLYRPIFEKAMSSARFQNAFQRASLCSFLGCVVELDKDYHIHPSHIAVRSYNVPDHNLKFDWSDPGEIPKILSILTEIKKLFPNLQMNKDESAINLLLSALDYIDQGTFNMSINPLFTDDFTTKMIAFTRYSILDTQMFLRLKPKSLEIFKTTSVYVYQTDKLGDRMNHSFLTQTQFANINKTLLPNDFADFQ</sequence>
<evidence type="ECO:0000313" key="2">
    <source>
        <dbReference type="Proteomes" id="UP001470230"/>
    </source>
</evidence>
<proteinExistence type="predicted"/>
<dbReference type="Proteomes" id="UP001470230">
    <property type="component" value="Unassembled WGS sequence"/>
</dbReference>
<dbReference type="EMBL" id="JAPFFF010000054">
    <property type="protein sequence ID" value="KAK8838777.1"/>
    <property type="molecule type" value="Genomic_DNA"/>
</dbReference>
<gene>
    <name evidence="1" type="ORF">M9Y10_032816</name>
</gene>
<protein>
    <submittedName>
        <fullName evidence="1">Uncharacterized protein</fullName>
    </submittedName>
</protein>
<keyword evidence="2" id="KW-1185">Reference proteome</keyword>
<reference evidence="1 2" key="1">
    <citation type="submission" date="2024-04" db="EMBL/GenBank/DDBJ databases">
        <title>Tritrichomonas musculus Genome.</title>
        <authorList>
            <person name="Alves-Ferreira E."/>
            <person name="Grigg M."/>
            <person name="Lorenzi H."/>
            <person name="Galac M."/>
        </authorList>
    </citation>
    <scope>NUCLEOTIDE SEQUENCE [LARGE SCALE GENOMIC DNA]</scope>
    <source>
        <strain evidence="1 2">EAF2021</strain>
    </source>
</reference>
<organism evidence="1 2">
    <name type="scientific">Tritrichomonas musculus</name>
    <dbReference type="NCBI Taxonomy" id="1915356"/>
    <lineage>
        <taxon>Eukaryota</taxon>
        <taxon>Metamonada</taxon>
        <taxon>Parabasalia</taxon>
        <taxon>Tritrichomonadida</taxon>
        <taxon>Tritrichomonadidae</taxon>
        <taxon>Tritrichomonas</taxon>
    </lineage>
</organism>